<dbReference type="PANTHER" id="PTHR34501:SF9">
    <property type="entry name" value="MAJOR OUTER MEMBRANE PROTEIN P.IA"/>
    <property type="match status" value="1"/>
</dbReference>
<dbReference type="OrthoDB" id="8576858at2"/>
<evidence type="ECO:0000256" key="6">
    <source>
        <dbReference type="ARBA" id="ARBA00022729"/>
    </source>
</evidence>
<keyword evidence="6" id="KW-0732">Signal</keyword>
<dbReference type="Gene3D" id="2.40.160.10">
    <property type="entry name" value="Porin"/>
    <property type="match status" value="1"/>
</dbReference>
<evidence type="ECO:0000256" key="7">
    <source>
        <dbReference type="ARBA" id="ARBA00023065"/>
    </source>
</evidence>
<evidence type="ECO:0000256" key="8">
    <source>
        <dbReference type="ARBA" id="ARBA00023114"/>
    </source>
</evidence>
<dbReference type="RefSeq" id="WP_046152042.1">
    <property type="nucleotide sequence ID" value="NZ_CADFGU010000010.1"/>
</dbReference>
<dbReference type="PANTHER" id="PTHR34501">
    <property type="entry name" value="PROTEIN YDDL-RELATED"/>
    <property type="match status" value="1"/>
</dbReference>
<comment type="subunit">
    <text evidence="2">Homotrimer.</text>
</comment>
<protein>
    <submittedName>
        <fullName evidence="12">Porin</fullName>
    </submittedName>
</protein>
<dbReference type="CDD" id="cd00342">
    <property type="entry name" value="gram_neg_porins"/>
    <property type="match status" value="1"/>
</dbReference>
<dbReference type="PRINTS" id="PR00182">
    <property type="entry name" value="ECOLNEIPORIN"/>
</dbReference>
<organism evidence="12 13">
    <name type="scientific">Robbsia andropogonis</name>
    <dbReference type="NCBI Taxonomy" id="28092"/>
    <lineage>
        <taxon>Bacteria</taxon>
        <taxon>Pseudomonadati</taxon>
        <taxon>Pseudomonadota</taxon>
        <taxon>Betaproteobacteria</taxon>
        <taxon>Burkholderiales</taxon>
        <taxon>Burkholderiaceae</taxon>
        <taxon>Robbsia</taxon>
    </lineage>
</organism>
<comment type="caution">
    <text evidence="12">The sequence shown here is derived from an EMBL/GenBank/DDBJ whole genome shotgun (WGS) entry which is preliminary data.</text>
</comment>
<proteinExistence type="predicted"/>
<comment type="subcellular location">
    <subcellularLocation>
        <location evidence="1">Cell outer membrane</location>
        <topology evidence="1">Multi-pass membrane protein</topology>
    </subcellularLocation>
</comment>
<keyword evidence="5" id="KW-0812">Transmembrane</keyword>
<accession>A0A0F5K7E6</accession>
<evidence type="ECO:0000259" key="11">
    <source>
        <dbReference type="Pfam" id="PF13609"/>
    </source>
</evidence>
<reference evidence="12 13" key="1">
    <citation type="submission" date="2015-03" db="EMBL/GenBank/DDBJ databases">
        <title>Draft Genome Sequence of Burkholderia andropogonis type strain ICMP2807, isolated from Sorghum bicolor.</title>
        <authorList>
            <person name="Lopes-Santos L."/>
            <person name="Castro D.B."/>
            <person name="Ottoboni L.M."/>
            <person name="Park D."/>
            <person name="Weirc B.S."/>
            <person name="Destefano S.A."/>
        </authorList>
    </citation>
    <scope>NUCLEOTIDE SEQUENCE [LARGE SCALE GENOMIC DNA]</scope>
    <source>
        <strain evidence="12 13">ICMP2807</strain>
    </source>
</reference>
<dbReference type="GO" id="GO:0009279">
    <property type="term" value="C:cell outer membrane"/>
    <property type="evidence" value="ECO:0007669"/>
    <property type="project" value="UniProtKB-SubCell"/>
</dbReference>
<evidence type="ECO:0000256" key="2">
    <source>
        <dbReference type="ARBA" id="ARBA00011233"/>
    </source>
</evidence>
<keyword evidence="4" id="KW-1134">Transmembrane beta strand</keyword>
<keyword evidence="8" id="KW-0626">Porin</keyword>
<dbReference type="GO" id="GO:0015288">
    <property type="term" value="F:porin activity"/>
    <property type="evidence" value="ECO:0007669"/>
    <property type="project" value="UniProtKB-KW"/>
</dbReference>
<sequence>MVLVISTAHAQASVSLYGVIDTSIEVTNPGSSWTPRMDSGAYRGSRFGIRGVEDIGGGNRILFTLENGFGSTDGTFATAGTMFNRQAWIGASGGWGQVRMGRQYSPIYIPFKGQLDAFGAGTIASGLNNLSKITPYSNNAFTYISPDVYGFTGTIMLALRDADSANGLGGNYETVTYKRGALKLLYAHQQTTGISGLRSNLGGVSYVIGNTTAFLSFFNGDGGTPRYHHEGVSVSARYAFSHHWRASLGYAYMRDQSGQGNNADQFSLASEYDLSKHVTCYASAGWLRNRGNATLTLRGVNVTGLTPAYAGAAVRGVQIGMIDRF</sequence>
<dbReference type="InterPro" id="IPR033900">
    <property type="entry name" value="Gram_neg_porin_domain"/>
</dbReference>
<dbReference type="PRINTS" id="PR00184">
    <property type="entry name" value="NEISSPPORIN"/>
</dbReference>
<name>A0A0F5K7E6_9BURK</name>
<evidence type="ECO:0000256" key="3">
    <source>
        <dbReference type="ARBA" id="ARBA00022448"/>
    </source>
</evidence>
<feature type="domain" description="Porin" evidence="11">
    <location>
        <begin position="6"/>
        <end position="291"/>
    </location>
</feature>
<evidence type="ECO:0000256" key="4">
    <source>
        <dbReference type="ARBA" id="ARBA00022452"/>
    </source>
</evidence>
<gene>
    <name evidence="12" type="ORF">WM40_01955</name>
</gene>
<dbReference type="InterPro" id="IPR001702">
    <property type="entry name" value="Porin_Gram-ve"/>
</dbReference>
<dbReference type="STRING" id="28092.WM40_01955"/>
<keyword evidence="9" id="KW-0472">Membrane</keyword>
<keyword evidence="13" id="KW-1185">Reference proteome</keyword>
<dbReference type="InterPro" id="IPR050298">
    <property type="entry name" value="Gram-neg_bact_OMP"/>
</dbReference>
<keyword evidence="10" id="KW-0998">Cell outer membrane</keyword>
<dbReference type="SUPFAM" id="SSF56935">
    <property type="entry name" value="Porins"/>
    <property type="match status" value="1"/>
</dbReference>
<dbReference type="InterPro" id="IPR023614">
    <property type="entry name" value="Porin_dom_sf"/>
</dbReference>
<evidence type="ECO:0000313" key="13">
    <source>
        <dbReference type="Proteomes" id="UP000033618"/>
    </source>
</evidence>
<dbReference type="PATRIC" id="fig|28092.6.peg.455"/>
<dbReference type="AlphaFoldDB" id="A0A0F5K7E6"/>
<dbReference type="GO" id="GO:0046930">
    <property type="term" value="C:pore complex"/>
    <property type="evidence" value="ECO:0007669"/>
    <property type="project" value="UniProtKB-KW"/>
</dbReference>
<evidence type="ECO:0000256" key="1">
    <source>
        <dbReference type="ARBA" id="ARBA00004571"/>
    </source>
</evidence>
<evidence type="ECO:0000313" key="12">
    <source>
        <dbReference type="EMBL" id="KKB65467.1"/>
    </source>
</evidence>
<keyword evidence="3" id="KW-0813">Transport</keyword>
<dbReference type="Proteomes" id="UP000033618">
    <property type="component" value="Unassembled WGS sequence"/>
</dbReference>
<dbReference type="EMBL" id="LAQU01000001">
    <property type="protein sequence ID" value="KKB65467.1"/>
    <property type="molecule type" value="Genomic_DNA"/>
</dbReference>
<dbReference type="InterPro" id="IPR002299">
    <property type="entry name" value="Porin_Neis"/>
</dbReference>
<evidence type="ECO:0000256" key="5">
    <source>
        <dbReference type="ARBA" id="ARBA00022692"/>
    </source>
</evidence>
<dbReference type="GO" id="GO:0034220">
    <property type="term" value="P:monoatomic ion transmembrane transport"/>
    <property type="evidence" value="ECO:0007669"/>
    <property type="project" value="InterPro"/>
</dbReference>
<evidence type="ECO:0000256" key="9">
    <source>
        <dbReference type="ARBA" id="ARBA00023136"/>
    </source>
</evidence>
<evidence type="ECO:0000256" key="10">
    <source>
        <dbReference type="ARBA" id="ARBA00023237"/>
    </source>
</evidence>
<keyword evidence="7" id="KW-0406">Ion transport</keyword>
<dbReference type="Pfam" id="PF13609">
    <property type="entry name" value="Porin_4"/>
    <property type="match status" value="1"/>
</dbReference>